<sequence>MFSFFLAGEILAAPSFVSSGKNAYLPYPVWGQAIGVYNIIVMNADGAEYSKSPDYERTRTATLTGEVKLGNYFSVSGGYGYTDQYATKATSWSGWDRWRAGLKSFYRFGILSLGAGVSVYGPAVSQPWTGERNPNWLLLRPQVGFALDFGKTKFQAYGLYEREADSHLQDPVQEKHYRYMEAGATLSYETDWHLILLLETTYRSAVEGTIAQRSDAFNLHPGVQILLGENSRVSISGLYGLREGNTYDRGIRVGYQYILPLDE</sequence>
<evidence type="ECO:0000313" key="3">
    <source>
        <dbReference type="Proteomes" id="UP000297273"/>
    </source>
</evidence>
<dbReference type="EMBL" id="RQER01000010">
    <property type="protein sequence ID" value="TGJ99057.1"/>
    <property type="molecule type" value="Genomic_DNA"/>
</dbReference>
<organism evidence="1 4">
    <name type="scientific">Leptospira langatensis</name>
    <dbReference type="NCBI Taxonomy" id="2484983"/>
    <lineage>
        <taxon>Bacteria</taxon>
        <taxon>Pseudomonadati</taxon>
        <taxon>Spirochaetota</taxon>
        <taxon>Spirochaetia</taxon>
        <taxon>Leptospirales</taxon>
        <taxon>Leptospiraceae</taxon>
        <taxon>Leptospira</taxon>
    </lineage>
</organism>
<dbReference type="EMBL" id="RQGC01000007">
    <property type="protein sequence ID" value="TGL40753.1"/>
    <property type="molecule type" value="Genomic_DNA"/>
</dbReference>
<accession>A0A5F1ZV01</accession>
<protein>
    <submittedName>
        <fullName evidence="1">Uncharacterized protein</fullName>
    </submittedName>
</protein>
<keyword evidence="3" id="KW-1185">Reference proteome</keyword>
<dbReference type="OrthoDB" id="321511at2"/>
<evidence type="ECO:0000313" key="2">
    <source>
        <dbReference type="EMBL" id="TGL40753.1"/>
    </source>
</evidence>
<comment type="caution">
    <text evidence="1">The sequence shown here is derived from an EMBL/GenBank/DDBJ whole genome shotgun (WGS) entry which is preliminary data.</text>
</comment>
<dbReference type="Proteomes" id="UP000297273">
    <property type="component" value="Unassembled WGS sequence"/>
</dbReference>
<dbReference type="AlphaFoldDB" id="A0A5F1ZV01"/>
<proteinExistence type="predicted"/>
<evidence type="ECO:0000313" key="1">
    <source>
        <dbReference type="EMBL" id="TGJ99057.1"/>
    </source>
</evidence>
<name>A0A5F1ZV01_9LEPT</name>
<gene>
    <name evidence="1" type="ORF">EHO57_15925</name>
    <name evidence="2" type="ORF">EHQ53_10575</name>
</gene>
<evidence type="ECO:0000313" key="4">
    <source>
        <dbReference type="Proteomes" id="UP000297946"/>
    </source>
</evidence>
<reference evidence="2" key="1">
    <citation type="submission" date="2018-10" db="EMBL/GenBank/DDBJ databases">
        <authorList>
            <person name="Vincent A.T."/>
            <person name="Schiettekatte O."/>
            <person name="Bourhy P."/>
            <person name="Veyrier F.J."/>
            <person name="Picardeau M."/>
        </authorList>
    </citation>
    <scope>NUCLEOTIDE SEQUENCE</scope>
    <source>
        <strain evidence="2">201702690</strain>
    </source>
</reference>
<reference evidence="3 4" key="2">
    <citation type="journal article" date="2019" name="PLoS Negl. Trop. Dis.">
        <title>Revisiting the worldwide diversity of Leptospira species in the environment.</title>
        <authorList>
            <person name="Vincent A.T."/>
            <person name="Schiettekatte O."/>
            <person name="Bourhy P."/>
            <person name="Veyrier F.J."/>
            <person name="Picardeau M."/>
        </authorList>
    </citation>
    <scope>NUCLEOTIDE SEQUENCE [LARGE SCALE GENOMIC DNA]</scope>
    <source>
        <strain evidence="3">201702690</strain>
        <strain evidence="1 4">SSW18</strain>
    </source>
</reference>
<dbReference type="Proteomes" id="UP000297946">
    <property type="component" value="Unassembled WGS sequence"/>
</dbReference>